<reference evidence="2 3" key="1">
    <citation type="journal article" date="2018" name="New Phytol.">
        <title>Phylogenomics of Endogonaceae and evolution of mycorrhizas within Mucoromycota.</title>
        <authorList>
            <person name="Chang Y."/>
            <person name="Desiro A."/>
            <person name="Na H."/>
            <person name="Sandor L."/>
            <person name="Lipzen A."/>
            <person name="Clum A."/>
            <person name="Barry K."/>
            <person name="Grigoriev I.V."/>
            <person name="Martin F.M."/>
            <person name="Stajich J.E."/>
            <person name="Smith M.E."/>
            <person name="Bonito G."/>
            <person name="Spatafora J.W."/>
        </authorList>
    </citation>
    <scope>NUCLEOTIDE SEQUENCE [LARGE SCALE GENOMIC DNA]</scope>
    <source>
        <strain evidence="2 3">GMNB39</strain>
    </source>
</reference>
<proteinExistence type="predicted"/>
<feature type="non-terminal residue" evidence="2">
    <location>
        <position position="126"/>
    </location>
</feature>
<gene>
    <name evidence="2" type="ORF">BC936DRAFT_144082</name>
</gene>
<organism evidence="2 3">
    <name type="scientific">Jimgerdemannia flammicorona</name>
    <dbReference type="NCBI Taxonomy" id="994334"/>
    <lineage>
        <taxon>Eukaryota</taxon>
        <taxon>Fungi</taxon>
        <taxon>Fungi incertae sedis</taxon>
        <taxon>Mucoromycota</taxon>
        <taxon>Mucoromycotina</taxon>
        <taxon>Endogonomycetes</taxon>
        <taxon>Endogonales</taxon>
        <taxon>Endogonaceae</taxon>
        <taxon>Jimgerdemannia</taxon>
    </lineage>
</organism>
<protein>
    <submittedName>
        <fullName evidence="2">Uncharacterized protein</fullName>
    </submittedName>
</protein>
<feature type="region of interest" description="Disordered" evidence="1">
    <location>
        <begin position="18"/>
        <end position="50"/>
    </location>
</feature>
<keyword evidence="3" id="KW-1185">Reference proteome</keyword>
<sequence length="126" mass="14138">MDVQPVRSMCVSCGVDADELSSPTSWSKSASSTSPGCGARSSSRSKGTWRGVRRWRKRSRCSGLANVGLRYSRREKKWYQSRCTRHRAARCGWGVGICEMMQSRISTGRALMFMAAFTGRTTEWVE</sequence>
<evidence type="ECO:0000313" key="3">
    <source>
        <dbReference type="Proteomes" id="UP000268093"/>
    </source>
</evidence>
<comment type="caution">
    <text evidence="2">The sequence shown here is derived from an EMBL/GenBank/DDBJ whole genome shotgun (WGS) entry which is preliminary data.</text>
</comment>
<dbReference type="AlphaFoldDB" id="A0A433DD32"/>
<name>A0A433DD32_9FUNG</name>
<accession>A0A433DD32</accession>
<evidence type="ECO:0000313" key="2">
    <source>
        <dbReference type="EMBL" id="RUP48728.1"/>
    </source>
</evidence>
<feature type="compositionally biased region" description="Low complexity" evidence="1">
    <location>
        <begin position="21"/>
        <end position="35"/>
    </location>
</feature>
<dbReference type="Proteomes" id="UP000268093">
    <property type="component" value="Unassembled WGS sequence"/>
</dbReference>
<dbReference type="EMBL" id="RBNI01003014">
    <property type="protein sequence ID" value="RUP48728.1"/>
    <property type="molecule type" value="Genomic_DNA"/>
</dbReference>
<evidence type="ECO:0000256" key="1">
    <source>
        <dbReference type="SAM" id="MobiDB-lite"/>
    </source>
</evidence>